<dbReference type="GO" id="GO:0017056">
    <property type="term" value="F:structural constituent of nuclear pore"/>
    <property type="evidence" value="ECO:0007669"/>
    <property type="project" value="InterPro"/>
</dbReference>
<sequence>MKKIFTLFLPIVFFGLLSLWGNTAQAQTATVTNVSCYNACDGSITITDIPNFTGNYNDYIFYWEDLGFSADTGLYHRENLCAAANYNIFIVLVNDIFTSYSLSVEITENPQITLTSTVTSSVCSNAEPFQIKTSTNADALPGTFTWTYLDASNNLQTLVKSNTNVGIDYVNPSQLAVGNVLFTCVFVDIKGCSDTTTFNVNIKPSSPVDFTYSPTSVCINEYTTVAASVAFSPFFTYKWELAGLGEFLGGGTTKFGYGPHKVRWFSSNAGNGIVLTVSNPSVCGGKATKNITVFNNPTASITGLSSSYCNNISAATITGGSTSGTFKLDEAVVGTSTTNYILNPSALSLGSHTIKFIAINAAGCKDSISQSFNVLETPVASISGINSSYCINDPAVTAVGSGTPAGGTGTFLTQTGLTAGGVFTPSVAGVGIYTIQYVYTSANGCKDTANFDVTVTPIPDVAASPSPASVCSGSTTNIALTSTTPSATFAWTASLLSGTVTGFADGSGSTIAQALSGVGVVRYTVNSSANGCTGSAIFVDITVKPLPTATLSGVGTICSGASSSISIALTGSAPWVLVYNDGTGNVTVNNILTSPHTISVSPSATTTYSLVSVSDANCTGTVSGSATVTVNPLPNVIATPPSDAICSGTSTNIALTSGVAGATFSWTASGISGSVSGFSAGSGSTIAQTLTGIGVVRYTITATANGCSGSTITVDVTVKQAPTASLSGTGNICAGGSASLSVVLTGTAPWSLVYNDGTGNVTVNNILVSPHTISVSPSTTTTYNLVSVSDANCTGTVSGSATVTVKPLPVITATPSSETLCSGGATNIALTSTVPTTTMSWTASLVSGTVSGFSAGSGSTIAQILTGSGVVRYTINSSANGCSGNTITVDVTVKPLPTASLSGTGNICSGGSANLSVVLTGSAPWILVYNDGTSNITVNNILVSPHTISVSPSTTTTYNLVSVSDANCTGTVSGSATVTVKPLPTASLSGTGNFCSGGSANLSVVFTGSAPWSLVYNDGTGNVTVNNILTSPHTISVSPSTTTTYSLVSVSDANCTGTVSGSATVTVKPLPTASLSGTGNFCSGGSANLSVVLTGSAPWSLVYNDGTSNITVNNILVSPHTISVSPSTTTTYNLVSVSDANCTGTVSGSATVTVKPLPTASLSGTGNFCSGGSANLSVVLTGSAPWNLVYNDGTGNVTVNNILTSPHTISVSPSSTTTYSLVSVSDANCTGTVSGSATVTVKPLPTASLSGTGNFCSGGSASLSVVLTGSAPWNLVYNDGTGNVTVNNILTSPHTISVSPSATTTYSLVSVSDANCTGTVSGSATVTVTPIPDVTATPTAEMICSTASTNISLSSSSGAAVFNWTASLVSGTVTGFSAGSGSSIAQALTGTGVVRYTITSSANGCSSTPLTVDVTVTSIITASVSLSRTPSGSICIGNNVVITATPTNGGATPTYDWFVNGSSTPVQSGTSNVLNVTGLTANTTVDVVMTPSGIGCLASPTATASISIPVVPGLLVSSVVTPASACGASDGSIVVTITNGTTPSFSWSDGSTVVATTKDLVNFPAGTYILTVTDASCSASYTATITAPLPAGTTVTPVVTRTSSCGSADGAIALTVSGFSTAPTFAWYALPARTFIANTQNLAALAAGQYRVVVAVNNSCMDSITVTVTSPIAGLVATSTPTTVCGSTDGSASVTATGLSAATTYLWQKISAPINNNVSTAASTGNILAAGNYRVIVTDGFCTDTAFTTVFSPAPFAVAVSSTNESACNAADGSITLTVTGATGSLTYVWKKNGIVQSALTSSSATNLSAGIYRIIIAQGFCVDSVQRIITSPAPFSLAATVTDVTLCGASDGSITLTTTGTFTAPLTYTWTSLGGYVGSNSPSQTNLPVDVYTILVQDGAGCSAVITRAVNSPAPYTLSSSVVNPSVCSGADGSINLSISPSGTYDYTWFDNIGNL</sequence>
<dbReference type="GO" id="GO:0006606">
    <property type="term" value="P:protein import into nucleus"/>
    <property type="evidence" value="ECO:0007669"/>
    <property type="project" value="TreeGrafter"/>
</dbReference>
<accession>A0A1I1NAH8</accession>
<name>A0A1I1NAH8_9BACT</name>
<dbReference type="Proteomes" id="UP000199514">
    <property type="component" value="Unassembled WGS sequence"/>
</dbReference>
<evidence type="ECO:0000313" key="4">
    <source>
        <dbReference type="Proteomes" id="UP000199514"/>
    </source>
</evidence>
<protein>
    <submittedName>
        <fullName evidence="3">SprB repeat-containing protein</fullName>
    </submittedName>
</protein>
<dbReference type="PANTHER" id="PTHR28206:SF1">
    <property type="entry name" value="NUCLEOPORIN POM152"/>
    <property type="match status" value="1"/>
</dbReference>
<dbReference type="Pfam" id="PF24312">
    <property type="entry name" value="Ig-like_POM152"/>
    <property type="match status" value="7"/>
</dbReference>
<evidence type="ECO:0000313" key="3">
    <source>
        <dbReference type="EMBL" id="SFC90730.1"/>
    </source>
</evidence>
<proteinExistence type="predicted"/>
<keyword evidence="4" id="KW-1185">Reference proteome</keyword>
<dbReference type="GO" id="GO:0006999">
    <property type="term" value="P:nuclear pore organization"/>
    <property type="evidence" value="ECO:0007669"/>
    <property type="project" value="TreeGrafter"/>
</dbReference>
<feature type="domain" description="Nucleoporin POM152 Ig-like" evidence="2">
    <location>
        <begin position="1168"/>
        <end position="1237"/>
    </location>
</feature>
<dbReference type="STRING" id="927664.SAMN05421780_1121"/>
<dbReference type="RefSeq" id="WP_177199981.1">
    <property type="nucleotide sequence ID" value="NZ_FOLE01000012.1"/>
</dbReference>
<dbReference type="InterPro" id="IPR056541">
    <property type="entry name" value="Ig-like_POM152"/>
</dbReference>
<evidence type="ECO:0000259" key="2">
    <source>
        <dbReference type="Pfam" id="PF24312"/>
    </source>
</evidence>
<dbReference type="InterPro" id="IPR037701">
    <property type="entry name" value="Pom152"/>
</dbReference>
<feature type="domain" description="Nucleoporin POM152 Ig-like" evidence="2">
    <location>
        <begin position="1081"/>
        <end position="1150"/>
    </location>
</feature>
<feature type="domain" description="Nucleoporin POM152 Ig-like" evidence="2">
    <location>
        <begin position="731"/>
        <end position="801"/>
    </location>
</feature>
<feature type="non-terminal residue" evidence="3">
    <location>
        <position position="1957"/>
    </location>
</feature>
<dbReference type="PANTHER" id="PTHR28206">
    <property type="entry name" value="NUCLEOPORIN POM152"/>
    <property type="match status" value="1"/>
</dbReference>
<keyword evidence="1" id="KW-0732">Signal</keyword>
<feature type="domain" description="Nucleoporin POM152 Ig-like" evidence="2">
    <location>
        <begin position="994"/>
        <end position="1063"/>
    </location>
</feature>
<gene>
    <name evidence="3" type="ORF">SAMN05421780_1121</name>
</gene>
<feature type="domain" description="Nucleoporin POM152 Ig-like" evidence="2">
    <location>
        <begin position="556"/>
        <end position="626"/>
    </location>
</feature>
<feature type="domain" description="Nucleoporin POM152 Ig-like" evidence="2">
    <location>
        <begin position="1255"/>
        <end position="1324"/>
    </location>
</feature>
<organism evidence="3 4">
    <name type="scientific">Flexibacter flexilis DSM 6793</name>
    <dbReference type="NCBI Taxonomy" id="927664"/>
    <lineage>
        <taxon>Bacteria</taxon>
        <taxon>Pseudomonadati</taxon>
        <taxon>Bacteroidota</taxon>
        <taxon>Cytophagia</taxon>
        <taxon>Cytophagales</taxon>
        <taxon>Flexibacteraceae</taxon>
        <taxon>Flexibacter</taxon>
    </lineage>
</organism>
<feature type="chain" id="PRO_5011640981" evidence="1">
    <location>
        <begin position="27"/>
        <end position="1957"/>
    </location>
</feature>
<dbReference type="EMBL" id="FOLE01000012">
    <property type="protein sequence ID" value="SFC90730.1"/>
    <property type="molecule type" value="Genomic_DNA"/>
</dbReference>
<feature type="signal peptide" evidence="1">
    <location>
        <begin position="1"/>
        <end position="26"/>
    </location>
</feature>
<reference evidence="3 4" key="1">
    <citation type="submission" date="2016-10" db="EMBL/GenBank/DDBJ databases">
        <authorList>
            <person name="de Groot N.N."/>
        </authorList>
    </citation>
    <scope>NUCLEOTIDE SEQUENCE [LARGE SCALE GENOMIC DNA]</scope>
    <source>
        <strain evidence="3 4">DSM 6793</strain>
    </source>
</reference>
<feature type="domain" description="Nucleoporin POM152 Ig-like" evidence="2">
    <location>
        <begin position="906"/>
        <end position="976"/>
    </location>
</feature>
<dbReference type="Pfam" id="PF13573">
    <property type="entry name" value="SprB"/>
    <property type="match status" value="1"/>
</dbReference>
<dbReference type="InterPro" id="IPR025667">
    <property type="entry name" value="SprB_repeat"/>
</dbReference>
<evidence type="ECO:0000256" key="1">
    <source>
        <dbReference type="SAM" id="SignalP"/>
    </source>
</evidence>